<accession>A0A327P3B9</accession>
<evidence type="ECO:0000313" key="2">
    <source>
        <dbReference type="Proteomes" id="UP000249610"/>
    </source>
</evidence>
<protein>
    <submittedName>
        <fullName evidence="1">Uncharacterized protein</fullName>
    </submittedName>
</protein>
<reference evidence="1 2" key="1">
    <citation type="submission" date="2018-06" db="EMBL/GenBank/DDBJ databases">
        <title>Genomic Encyclopedia of Archaeal and Bacterial Type Strains, Phase II (KMG-II): from individual species to whole genera.</title>
        <authorList>
            <person name="Goeker M."/>
        </authorList>
    </citation>
    <scope>NUCLEOTIDE SEQUENCE [LARGE SCALE GENOMIC DNA]</scope>
    <source>
        <strain evidence="1 2">DSM 23446</strain>
    </source>
</reference>
<name>A0A327P3B9_9BACT</name>
<gene>
    <name evidence="1" type="ORF">LV83_03287</name>
</gene>
<evidence type="ECO:0000313" key="1">
    <source>
        <dbReference type="EMBL" id="RAI86730.1"/>
    </source>
</evidence>
<comment type="caution">
    <text evidence="1">The sequence shown here is derived from an EMBL/GenBank/DDBJ whole genome shotgun (WGS) entry which is preliminary data.</text>
</comment>
<proteinExistence type="predicted"/>
<dbReference type="Proteomes" id="UP000249610">
    <property type="component" value="Unassembled WGS sequence"/>
</dbReference>
<dbReference type="AlphaFoldDB" id="A0A327P3B9"/>
<dbReference type="RefSeq" id="WP_111612618.1">
    <property type="nucleotide sequence ID" value="NZ_QLLK01000010.1"/>
</dbReference>
<sequence length="231" mass="27257">MEVSILKGLRNAFTVNIELRGFDYANLKPEYLLKYKIATQIKSDFPDYKIELEARTEKFHQRSYEIGDFITEPSFYNKWEIERSGFIDIAIYNSDFKAICPIEVKLINPQKILVEDDLIRLLDYLKAFDRSSITSAYFVYIYKKNIFESLEQIQKDIDSAKVRAKNVICNFSHEIKSRLAYDFFCESIGEFSNFENTYDMKGLDQFELGELIRENFHYVGVVIKIKVVKLF</sequence>
<keyword evidence="2" id="KW-1185">Reference proteome</keyword>
<dbReference type="EMBL" id="QLLK01000010">
    <property type="protein sequence ID" value="RAI86730.1"/>
    <property type="molecule type" value="Genomic_DNA"/>
</dbReference>
<dbReference type="OrthoDB" id="7062116at2"/>
<organism evidence="1 2">
    <name type="scientific">Algoriphagus yeomjeoni</name>
    <dbReference type="NCBI Taxonomy" id="291403"/>
    <lineage>
        <taxon>Bacteria</taxon>
        <taxon>Pseudomonadati</taxon>
        <taxon>Bacteroidota</taxon>
        <taxon>Cytophagia</taxon>
        <taxon>Cytophagales</taxon>
        <taxon>Cyclobacteriaceae</taxon>
        <taxon>Algoriphagus</taxon>
    </lineage>
</organism>